<evidence type="ECO:0000256" key="7">
    <source>
        <dbReference type="SAM" id="Phobius"/>
    </source>
</evidence>
<dbReference type="AlphaFoldDB" id="A0A095X0B9"/>
<dbReference type="EMBL" id="JRMW01000041">
    <property type="protein sequence ID" value="KGF03263.1"/>
    <property type="molecule type" value="Genomic_DNA"/>
</dbReference>
<keyword evidence="6 7" id="KW-0472">Membrane</keyword>
<gene>
    <name evidence="8" type="ORF">HMPREF1630_08270</name>
</gene>
<dbReference type="Pfam" id="PF02417">
    <property type="entry name" value="Chromate_transp"/>
    <property type="match status" value="1"/>
</dbReference>
<dbReference type="PANTHER" id="PTHR43663:SF2">
    <property type="entry name" value="CHROMATE TRANSPORT PROTEIN-RELATED"/>
    <property type="match status" value="1"/>
</dbReference>
<dbReference type="eggNOG" id="COG2059">
    <property type="taxonomic scope" value="Bacteria"/>
</dbReference>
<organism evidence="8 9">
    <name type="scientific">Anaerococcus lactolyticus S7-1-13</name>
    <dbReference type="NCBI Taxonomy" id="1284686"/>
    <lineage>
        <taxon>Bacteria</taxon>
        <taxon>Bacillati</taxon>
        <taxon>Bacillota</taxon>
        <taxon>Tissierellia</taxon>
        <taxon>Tissierellales</taxon>
        <taxon>Peptoniphilaceae</taxon>
        <taxon>Anaerococcus</taxon>
    </lineage>
</organism>
<dbReference type="GO" id="GO:0005886">
    <property type="term" value="C:plasma membrane"/>
    <property type="evidence" value="ECO:0007669"/>
    <property type="project" value="UniProtKB-SubCell"/>
</dbReference>
<dbReference type="Proteomes" id="UP000029579">
    <property type="component" value="Unassembled WGS sequence"/>
</dbReference>
<comment type="similarity">
    <text evidence="2">Belongs to the chromate ion transporter (CHR) (TC 2.A.51) family.</text>
</comment>
<keyword evidence="3" id="KW-1003">Cell membrane</keyword>
<accession>A0A095X0B9</accession>
<name>A0A095X0B9_9FIRM</name>
<evidence type="ECO:0000256" key="3">
    <source>
        <dbReference type="ARBA" id="ARBA00022475"/>
    </source>
</evidence>
<protein>
    <submittedName>
        <fullName evidence="8">Chromate transporter</fullName>
    </submittedName>
</protein>
<dbReference type="InterPro" id="IPR052518">
    <property type="entry name" value="CHR_Transporter"/>
</dbReference>
<evidence type="ECO:0000256" key="5">
    <source>
        <dbReference type="ARBA" id="ARBA00022989"/>
    </source>
</evidence>
<evidence type="ECO:0000313" key="9">
    <source>
        <dbReference type="Proteomes" id="UP000029579"/>
    </source>
</evidence>
<feature type="transmembrane region" description="Helical" evidence="7">
    <location>
        <begin position="110"/>
        <end position="128"/>
    </location>
</feature>
<dbReference type="GO" id="GO:0015109">
    <property type="term" value="F:chromate transmembrane transporter activity"/>
    <property type="evidence" value="ECO:0007669"/>
    <property type="project" value="InterPro"/>
</dbReference>
<proteinExistence type="inferred from homology"/>
<sequence length="188" mass="20572">MGLMENKLWKIFKSTLYLSAFTFGGGYVILTLMKDTFVDKLKWIDKDQMLDMTAIAQSAPGAVAINASIVVGYEISGLPGMAVAILGTAIPPLIIISVISMFYEAFIANYYIASFLKGMQAAIVALIFKVSFDMGRDLLKEKSKIVPAIMVTAFILGYFLKVSIVYIIGSLILLGLINSLAKRRSHVN</sequence>
<comment type="subcellular location">
    <subcellularLocation>
        <location evidence="1">Cell membrane</location>
        <topology evidence="1">Multi-pass membrane protein</topology>
    </subcellularLocation>
</comment>
<dbReference type="PANTHER" id="PTHR43663">
    <property type="entry name" value="CHROMATE TRANSPORT PROTEIN-RELATED"/>
    <property type="match status" value="1"/>
</dbReference>
<keyword evidence="5 7" id="KW-1133">Transmembrane helix</keyword>
<keyword evidence="4 7" id="KW-0812">Transmembrane</keyword>
<feature type="transmembrane region" description="Helical" evidence="7">
    <location>
        <begin position="148"/>
        <end position="177"/>
    </location>
</feature>
<dbReference type="InterPro" id="IPR003370">
    <property type="entry name" value="Chromate_transpt"/>
</dbReference>
<dbReference type="OrthoDB" id="9788907at2"/>
<reference evidence="8 9" key="1">
    <citation type="submission" date="2014-07" db="EMBL/GenBank/DDBJ databases">
        <authorList>
            <person name="McCorrison J."/>
            <person name="Sanka R."/>
            <person name="Torralba M."/>
            <person name="Gillis M."/>
            <person name="Haft D.H."/>
            <person name="Methe B."/>
            <person name="Sutton G."/>
            <person name="Nelson K.E."/>
        </authorList>
    </citation>
    <scope>NUCLEOTIDE SEQUENCE [LARGE SCALE GENOMIC DNA]</scope>
    <source>
        <strain evidence="8 9">S7-1-13</strain>
    </source>
</reference>
<evidence type="ECO:0000256" key="6">
    <source>
        <dbReference type="ARBA" id="ARBA00023136"/>
    </source>
</evidence>
<feature type="transmembrane region" description="Helical" evidence="7">
    <location>
        <begin position="54"/>
        <end position="75"/>
    </location>
</feature>
<evidence type="ECO:0000256" key="1">
    <source>
        <dbReference type="ARBA" id="ARBA00004651"/>
    </source>
</evidence>
<feature type="transmembrane region" description="Helical" evidence="7">
    <location>
        <begin position="81"/>
        <end position="103"/>
    </location>
</feature>
<feature type="transmembrane region" description="Helical" evidence="7">
    <location>
        <begin position="15"/>
        <end position="33"/>
    </location>
</feature>
<evidence type="ECO:0000256" key="2">
    <source>
        <dbReference type="ARBA" id="ARBA00005262"/>
    </source>
</evidence>
<evidence type="ECO:0000256" key="4">
    <source>
        <dbReference type="ARBA" id="ARBA00022692"/>
    </source>
</evidence>
<evidence type="ECO:0000313" key="8">
    <source>
        <dbReference type="EMBL" id="KGF03263.1"/>
    </source>
</evidence>
<comment type="caution">
    <text evidence="8">The sequence shown here is derived from an EMBL/GenBank/DDBJ whole genome shotgun (WGS) entry which is preliminary data.</text>
</comment>